<evidence type="ECO:0000313" key="2">
    <source>
        <dbReference type="EMBL" id="EFX67674.1"/>
    </source>
</evidence>
<evidence type="ECO:0000313" key="3">
    <source>
        <dbReference type="Proteomes" id="UP000000305"/>
    </source>
</evidence>
<feature type="region of interest" description="Disordered" evidence="1">
    <location>
        <begin position="73"/>
        <end position="93"/>
    </location>
</feature>
<dbReference type="AlphaFoldDB" id="E9HKQ9"/>
<name>E9HKQ9_DAPPU</name>
<proteinExistence type="predicted"/>
<dbReference type="PANTHER" id="PTHR34153:SF2">
    <property type="entry name" value="SI:CH211-262H13.3-RELATED"/>
    <property type="match status" value="1"/>
</dbReference>
<accession>E9HKQ9</accession>
<dbReference type="HOGENOM" id="CLU_2401856_0_0_1"/>
<dbReference type="KEGG" id="dpx:DAPPUDRAFT_330823"/>
<dbReference type="EMBL" id="GL732671">
    <property type="protein sequence ID" value="EFX67674.1"/>
    <property type="molecule type" value="Genomic_DNA"/>
</dbReference>
<dbReference type="Proteomes" id="UP000000305">
    <property type="component" value="Unassembled WGS sequence"/>
</dbReference>
<reference evidence="2 3" key="1">
    <citation type="journal article" date="2011" name="Science">
        <title>The ecoresponsive genome of Daphnia pulex.</title>
        <authorList>
            <person name="Colbourne J.K."/>
            <person name="Pfrender M.E."/>
            <person name="Gilbert D."/>
            <person name="Thomas W.K."/>
            <person name="Tucker A."/>
            <person name="Oakley T.H."/>
            <person name="Tokishita S."/>
            <person name="Aerts A."/>
            <person name="Arnold G.J."/>
            <person name="Basu M.K."/>
            <person name="Bauer D.J."/>
            <person name="Caceres C.E."/>
            <person name="Carmel L."/>
            <person name="Casola C."/>
            <person name="Choi J.H."/>
            <person name="Detter J.C."/>
            <person name="Dong Q."/>
            <person name="Dusheyko S."/>
            <person name="Eads B.D."/>
            <person name="Frohlich T."/>
            <person name="Geiler-Samerotte K.A."/>
            <person name="Gerlach D."/>
            <person name="Hatcher P."/>
            <person name="Jogdeo S."/>
            <person name="Krijgsveld J."/>
            <person name="Kriventseva E.V."/>
            <person name="Kultz D."/>
            <person name="Laforsch C."/>
            <person name="Lindquist E."/>
            <person name="Lopez J."/>
            <person name="Manak J.R."/>
            <person name="Muller J."/>
            <person name="Pangilinan J."/>
            <person name="Patwardhan R.P."/>
            <person name="Pitluck S."/>
            <person name="Pritham E.J."/>
            <person name="Rechtsteiner A."/>
            <person name="Rho M."/>
            <person name="Rogozin I.B."/>
            <person name="Sakarya O."/>
            <person name="Salamov A."/>
            <person name="Schaack S."/>
            <person name="Shapiro H."/>
            <person name="Shiga Y."/>
            <person name="Skalitzky C."/>
            <person name="Smith Z."/>
            <person name="Souvorov A."/>
            <person name="Sung W."/>
            <person name="Tang Z."/>
            <person name="Tsuchiya D."/>
            <person name="Tu H."/>
            <person name="Vos H."/>
            <person name="Wang M."/>
            <person name="Wolf Y.I."/>
            <person name="Yamagata H."/>
            <person name="Yamada T."/>
            <person name="Ye Y."/>
            <person name="Shaw J.R."/>
            <person name="Andrews J."/>
            <person name="Crease T.J."/>
            <person name="Tang H."/>
            <person name="Lucas S.M."/>
            <person name="Robertson H.M."/>
            <person name="Bork P."/>
            <person name="Koonin E.V."/>
            <person name="Zdobnov E.M."/>
            <person name="Grigoriev I.V."/>
            <person name="Lynch M."/>
            <person name="Boore J.L."/>
        </authorList>
    </citation>
    <scope>NUCLEOTIDE SEQUENCE [LARGE SCALE GENOMIC DNA]</scope>
</reference>
<dbReference type="PANTHER" id="PTHR34153">
    <property type="entry name" value="SI:CH211-262H13.3-RELATED-RELATED"/>
    <property type="match status" value="1"/>
</dbReference>
<keyword evidence="3" id="KW-1185">Reference proteome</keyword>
<dbReference type="InParanoid" id="E9HKQ9"/>
<protein>
    <submittedName>
        <fullName evidence="2">Uncharacterized protein</fullName>
    </submittedName>
</protein>
<sequence length="93" mass="10831">MCGSLNGIDDPWVAAVPSLWFDGENCWWPPKCRDNKSLKKFNDLGYLPDHNTWKSYPAKMRKQYMTFEEAMQHETKAVENPLGDMESTDTEKE</sequence>
<gene>
    <name evidence="2" type="ORF">DAPPUDRAFT_330823</name>
</gene>
<dbReference type="OrthoDB" id="10463524at2759"/>
<evidence type="ECO:0000256" key="1">
    <source>
        <dbReference type="SAM" id="MobiDB-lite"/>
    </source>
</evidence>
<organism evidence="2 3">
    <name type="scientific">Daphnia pulex</name>
    <name type="common">Water flea</name>
    <dbReference type="NCBI Taxonomy" id="6669"/>
    <lineage>
        <taxon>Eukaryota</taxon>
        <taxon>Metazoa</taxon>
        <taxon>Ecdysozoa</taxon>
        <taxon>Arthropoda</taxon>
        <taxon>Crustacea</taxon>
        <taxon>Branchiopoda</taxon>
        <taxon>Diplostraca</taxon>
        <taxon>Cladocera</taxon>
        <taxon>Anomopoda</taxon>
        <taxon>Daphniidae</taxon>
        <taxon>Daphnia</taxon>
    </lineage>
</organism>